<accession>A0A9W6GN91</accession>
<evidence type="ECO:0000313" key="1">
    <source>
        <dbReference type="EMBL" id="GLI56811.1"/>
    </source>
</evidence>
<dbReference type="InterPro" id="IPR036388">
    <property type="entry name" value="WH-like_DNA-bd_sf"/>
</dbReference>
<comment type="caution">
    <text evidence="1">The sequence shown here is derived from an EMBL/GenBank/DDBJ whole genome shotgun (WGS) entry which is preliminary data.</text>
</comment>
<evidence type="ECO:0000313" key="2">
    <source>
        <dbReference type="Proteomes" id="UP001144471"/>
    </source>
</evidence>
<reference evidence="1" key="1">
    <citation type="submission" date="2022-12" db="EMBL/GenBank/DDBJ databases">
        <title>Reference genome sequencing for broad-spectrum identification of bacterial and archaeal isolates by mass spectrometry.</title>
        <authorList>
            <person name="Sekiguchi Y."/>
            <person name="Tourlousse D.M."/>
        </authorList>
    </citation>
    <scope>NUCLEOTIDE SEQUENCE</scope>
    <source>
        <strain evidence="1">10succ1</strain>
    </source>
</reference>
<proteinExistence type="predicted"/>
<dbReference type="RefSeq" id="WP_281836185.1">
    <property type="nucleotide sequence ID" value="NZ_BSDY01000010.1"/>
</dbReference>
<evidence type="ECO:0008006" key="3">
    <source>
        <dbReference type="Google" id="ProtNLM"/>
    </source>
</evidence>
<dbReference type="AlphaFoldDB" id="A0A9W6GN91"/>
<dbReference type="Gene3D" id="1.10.10.10">
    <property type="entry name" value="Winged helix-like DNA-binding domain superfamily/Winged helix DNA-binding domain"/>
    <property type="match status" value="1"/>
</dbReference>
<dbReference type="SUPFAM" id="SSF46785">
    <property type="entry name" value="Winged helix' DNA-binding domain"/>
    <property type="match status" value="1"/>
</dbReference>
<name>A0A9W6GN91_9FUSO</name>
<dbReference type="Proteomes" id="UP001144471">
    <property type="component" value="Unassembled WGS sequence"/>
</dbReference>
<keyword evidence="2" id="KW-1185">Reference proteome</keyword>
<dbReference type="EMBL" id="BSDY01000010">
    <property type="protein sequence ID" value="GLI56811.1"/>
    <property type="molecule type" value="Genomic_DNA"/>
</dbReference>
<protein>
    <recommendedName>
        <fullName evidence="3">DNA-binding transcriptional regulator, MarR family</fullName>
    </recommendedName>
</protein>
<organism evidence="1 2">
    <name type="scientific">Propionigenium maris DSM 9537</name>
    <dbReference type="NCBI Taxonomy" id="1123000"/>
    <lineage>
        <taxon>Bacteria</taxon>
        <taxon>Fusobacteriati</taxon>
        <taxon>Fusobacteriota</taxon>
        <taxon>Fusobacteriia</taxon>
        <taxon>Fusobacteriales</taxon>
        <taxon>Fusobacteriaceae</taxon>
        <taxon>Propionigenium</taxon>
    </lineage>
</organism>
<gene>
    <name evidence="1" type="ORF">PM10SUCC1_23250</name>
</gene>
<dbReference type="InterPro" id="IPR036390">
    <property type="entry name" value="WH_DNA-bd_sf"/>
</dbReference>
<sequence length="127" mass="14917">MDTLLVMNRIMGRYKSILKNEEVNLTFNETLAIEAIKRKRCTKNNVKDVLLKDKSYISRLIDSLLSRGILEKSGNEYLLTGEGEEIYRRTNEIYTFIREEYKKEITDEELDVIIKSLNSIEEALKSY</sequence>